<dbReference type="Pfam" id="PF16087">
    <property type="entry name" value="DUF4817"/>
    <property type="match status" value="1"/>
</dbReference>
<gene>
    <name evidence="2" type="ORF">MEUPH1_LOCUS749</name>
</gene>
<protein>
    <recommendedName>
        <fullName evidence="1">DUF4817 domain-containing protein</fullName>
    </recommendedName>
</protein>
<name>A0AAV0VH10_9HEMI</name>
<organism evidence="2 3">
    <name type="scientific">Macrosiphum euphorbiae</name>
    <name type="common">potato aphid</name>
    <dbReference type="NCBI Taxonomy" id="13131"/>
    <lineage>
        <taxon>Eukaryota</taxon>
        <taxon>Metazoa</taxon>
        <taxon>Ecdysozoa</taxon>
        <taxon>Arthropoda</taxon>
        <taxon>Hexapoda</taxon>
        <taxon>Insecta</taxon>
        <taxon>Pterygota</taxon>
        <taxon>Neoptera</taxon>
        <taxon>Paraneoptera</taxon>
        <taxon>Hemiptera</taxon>
        <taxon>Sternorrhyncha</taxon>
        <taxon>Aphidomorpha</taxon>
        <taxon>Aphidoidea</taxon>
        <taxon>Aphididae</taxon>
        <taxon>Macrosiphini</taxon>
        <taxon>Macrosiphum</taxon>
    </lineage>
</organism>
<evidence type="ECO:0000259" key="1">
    <source>
        <dbReference type="Pfam" id="PF16087"/>
    </source>
</evidence>
<dbReference type="AlphaFoldDB" id="A0AAV0VH10"/>
<dbReference type="PANTHER" id="PTHR47326:SF1">
    <property type="entry name" value="HTH PSQ-TYPE DOMAIN-CONTAINING PROTEIN"/>
    <property type="match status" value="1"/>
</dbReference>
<dbReference type="Proteomes" id="UP001160148">
    <property type="component" value="Unassembled WGS sequence"/>
</dbReference>
<accession>A0AAV0VH10</accession>
<dbReference type="EMBL" id="CARXXK010000001">
    <property type="protein sequence ID" value="CAI6343491.1"/>
    <property type="molecule type" value="Genomic_DNA"/>
</dbReference>
<keyword evidence="3" id="KW-1185">Reference proteome</keyword>
<dbReference type="InterPro" id="IPR032135">
    <property type="entry name" value="DUF4817"/>
</dbReference>
<evidence type="ECO:0000313" key="2">
    <source>
        <dbReference type="EMBL" id="CAI6343491.1"/>
    </source>
</evidence>
<reference evidence="2 3" key="1">
    <citation type="submission" date="2023-01" db="EMBL/GenBank/DDBJ databases">
        <authorList>
            <person name="Whitehead M."/>
        </authorList>
    </citation>
    <scope>NUCLEOTIDE SEQUENCE [LARGE SCALE GENOMIC DNA]</scope>
</reference>
<evidence type="ECO:0000313" key="3">
    <source>
        <dbReference type="Proteomes" id="UP001160148"/>
    </source>
</evidence>
<proteinExistence type="predicted"/>
<dbReference type="PANTHER" id="PTHR47326">
    <property type="entry name" value="TRANSPOSABLE ELEMENT TC3 TRANSPOSASE-LIKE PROTEIN"/>
    <property type="match status" value="1"/>
</dbReference>
<feature type="domain" description="DUF4817" evidence="1">
    <location>
        <begin position="5"/>
        <end position="56"/>
    </location>
</feature>
<comment type="caution">
    <text evidence="2">The sequence shown here is derived from an EMBL/GenBank/DDBJ whole genome shotgun (WGS) entry which is preliminary data.</text>
</comment>
<sequence length="178" mass="20509">MNGYSVKQRVRTITFYYQNQCSVRETFHDFYPRHNRPAESTIRRLVAKFESTGSINYQPTPIRQRNARSIEDIAAVRDSVRENPRQSVSRLSQELGLSATLTCRISSQDLSLHKYKIQQTQALKVNDHTQRRVFADWVLGQLAVDPNFDQKNQSLFAADFGLAESLVRTSFKTKQALP</sequence>